<dbReference type="PROSITE" id="PS50850">
    <property type="entry name" value="MFS"/>
    <property type="match status" value="2"/>
</dbReference>
<keyword evidence="4 7" id="KW-0812">Transmembrane</keyword>
<feature type="transmembrane region" description="Helical" evidence="7">
    <location>
        <begin position="91"/>
        <end position="110"/>
    </location>
</feature>
<feature type="transmembrane region" description="Helical" evidence="7">
    <location>
        <begin position="175"/>
        <end position="194"/>
    </location>
</feature>
<dbReference type="Gene3D" id="1.20.1250.20">
    <property type="entry name" value="MFS general substrate transporter like domains"/>
    <property type="match status" value="2"/>
</dbReference>
<dbReference type="PANTHER" id="PTHR23517:SF3">
    <property type="entry name" value="INTEGRAL MEMBRANE TRANSPORT PROTEIN"/>
    <property type="match status" value="1"/>
</dbReference>
<evidence type="ECO:0000313" key="10">
    <source>
        <dbReference type="Proteomes" id="UP000476064"/>
    </source>
</evidence>
<name>A0A6C0FQ06_9BACL</name>
<accession>A0A6C0FQ06</accession>
<dbReference type="Proteomes" id="UP000476064">
    <property type="component" value="Chromosome"/>
</dbReference>
<proteinExistence type="predicted"/>
<feature type="transmembrane region" description="Helical" evidence="7">
    <location>
        <begin position="255"/>
        <end position="276"/>
    </location>
</feature>
<dbReference type="CDD" id="cd17325">
    <property type="entry name" value="MFS_MdtG_SLC18_like"/>
    <property type="match status" value="1"/>
</dbReference>
<feature type="transmembrane region" description="Helical" evidence="7">
    <location>
        <begin position="148"/>
        <end position="169"/>
    </location>
</feature>
<dbReference type="InterPro" id="IPR050171">
    <property type="entry name" value="MFS_Transporters"/>
</dbReference>
<gene>
    <name evidence="9" type="ORF">GXP70_04020</name>
</gene>
<dbReference type="SUPFAM" id="SSF103473">
    <property type="entry name" value="MFS general substrate transporter"/>
    <property type="match status" value="1"/>
</dbReference>
<keyword evidence="2" id="KW-0813">Transport</keyword>
<evidence type="ECO:0000259" key="8">
    <source>
        <dbReference type="PROSITE" id="PS50850"/>
    </source>
</evidence>
<evidence type="ECO:0000256" key="6">
    <source>
        <dbReference type="ARBA" id="ARBA00023136"/>
    </source>
</evidence>
<feature type="transmembrane region" description="Helical" evidence="7">
    <location>
        <begin position="25"/>
        <end position="49"/>
    </location>
</feature>
<dbReference type="EMBL" id="CP048209">
    <property type="protein sequence ID" value="QHT59216.1"/>
    <property type="molecule type" value="Genomic_DNA"/>
</dbReference>
<feature type="transmembrane region" description="Helical" evidence="7">
    <location>
        <begin position="311"/>
        <end position="334"/>
    </location>
</feature>
<dbReference type="PANTHER" id="PTHR23517">
    <property type="entry name" value="RESISTANCE PROTEIN MDTM, PUTATIVE-RELATED-RELATED"/>
    <property type="match status" value="1"/>
</dbReference>
<feature type="transmembrane region" description="Helical" evidence="7">
    <location>
        <begin position="224"/>
        <end position="243"/>
    </location>
</feature>
<dbReference type="InterPro" id="IPR001958">
    <property type="entry name" value="Tet-R_TetA/multi-R_MdtG-like"/>
</dbReference>
<organism evidence="9 10">
    <name type="scientific">Paenibacillus lycopersici</name>
    <dbReference type="NCBI Taxonomy" id="2704462"/>
    <lineage>
        <taxon>Bacteria</taxon>
        <taxon>Bacillati</taxon>
        <taxon>Bacillota</taxon>
        <taxon>Bacilli</taxon>
        <taxon>Bacillales</taxon>
        <taxon>Paenibacillaceae</taxon>
        <taxon>Paenibacillus</taxon>
    </lineage>
</organism>
<evidence type="ECO:0000256" key="5">
    <source>
        <dbReference type="ARBA" id="ARBA00022989"/>
    </source>
</evidence>
<evidence type="ECO:0000256" key="1">
    <source>
        <dbReference type="ARBA" id="ARBA00004651"/>
    </source>
</evidence>
<evidence type="ECO:0000313" key="9">
    <source>
        <dbReference type="EMBL" id="QHT59216.1"/>
    </source>
</evidence>
<comment type="subcellular location">
    <subcellularLocation>
        <location evidence="1">Cell membrane</location>
        <topology evidence="1">Multi-pass membrane protein</topology>
    </subcellularLocation>
</comment>
<feature type="transmembrane region" description="Helical" evidence="7">
    <location>
        <begin position="61"/>
        <end position="84"/>
    </location>
</feature>
<keyword evidence="10" id="KW-1185">Reference proteome</keyword>
<dbReference type="Pfam" id="PF07690">
    <property type="entry name" value="MFS_1"/>
    <property type="match status" value="2"/>
</dbReference>
<keyword evidence="6 7" id="KW-0472">Membrane</keyword>
<feature type="transmembrane region" description="Helical" evidence="7">
    <location>
        <begin position="288"/>
        <end position="305"/>
    </location>
</feature>
<protein>
    <submittedName>
        <fullName evidence="9">MFS transporter</fullName>
    </submittedName>
</protein>
<dbReference type="AlphaFoldDB" id="A0A6C0FQ06"/>
<sequence>MPQISGIPGYEGDVTVIKRLFDREIALFSVILLFVEFIRGAALISFLPIYGEKTLGLSLDIIGIAITAHYLTDTVLKMFIGYLLDRFSIRFVVHVGLLASIAGILLLPIADRPWLFIAASALYGVGISPIWIVCLTKVSSDRRAMQMGFYYTIWFIGIGGGPIVCNVIMDRSRLTAYYLLLALAVLSWVLSLFISNRRASGSAPSLPVGEQFAILKDRLRHMRLLLPGMVLQTMGAGMLVPVLPSFAEDKLGMNGAQYSLLLLSGGICTVLSLIPLGRLSDMLGGKKWFLVLGFVLIGAALYLISLAPPMWICIALTGILGLSYATLLPAWNALLANYVPPKQQGLGWGIFSTVEGVGGMIGPVIGGTLATLEGQSAVLFYCGIMYAAIGLFYIWFPFRAFHDKGHA</sequence>
<keyword evidence="5 7" id="KW-1133">Transmembrane helix</keyword>
<feature type="domain" description="Major facilitator superfamily (MFS) profile" evidence="8">
    <location>
        <begin position="1"/>
        <end position="199"/>
    </location>
</feature>
<keyword evidence="3" id="KW-1003">Cell membrane</keyword>
<reference evidence="9 10" key="1">
    <citation type="submission" date="2020-01" db="EMBL/GenBank/DDBJ databases">
        <title>Paenibacillus sp. nov., isolated from tomato rhizosphere.</title>
        <authorList>
            <person name="Weon H.-Y."/>
            <person name="Lee S.A."/>
        </authorList>
    </citation>
    <scope>NUCLEOTIDE SEQUENCE [LARGE SCALE GENOMIC DNA]</scope>
    <source>
        <strain evidence="9 10">12200R-189</strain>
    </source>
</reference>
<feature type="transmembrane region" description="Helical" evidence="7">
    <location>
        <begin position="116"/>
        <end position="136"/>
    </location>
</feature>
<dbReference type="GO" id="GO:0005886">
    <property type="term" value="C:plasma membrane"/>
    <property type="evidence" value="ECO:0007669"/>
    <property type="project" value="UniProtKB-SubCell"/>
</dbReference>
<dbReference type="KEGG" id="plyc:GXP70_04020"/>
<feature type="domain" description="Major facilitator superfamily (MFS) profile" evidence="8">
    <location>
        <begin position="221"/>
        <end position="407"/>
    </location>
</feature>
<evidence type="ECO:0000256" key="4">
    <source>
        <dbReference type="ARBA" id="ARBA00022692"/>
    </source>
</evidence>
<dbReference type="InterPro" id="IPR036259">
    <property type="entry name" value="MFS_trans_sf"/>
</dbReference>
<dbReference type="InterPro" id="IPR011701">
    <property type="entry name" value="MFS"/>
</dbReference>
<dbReference type="PRINTS" id="PR01035">
    <property type="entry name" value="TCRTETA"/>
</dbReference>
<evidence type="ECO:0000256" key="7">
    <source>
        <dbReference type="SAM" id="Phobius"/>
    </source>
</evidence>
<dbReference type="GO" id="GO:0022857">
    <property type="term" value="F:transmembrane transporter activity"/>
    <property type="evidence" value="ECO:0007669"/>
    <property type="project" value="InterPro"/>
</dbReference>
<feature type="transmembrane region" description="Helical" evidence="7">
    <location>
        <begin position="378"/>
        <end position="396"/>
    </location>
</feature>
<evidence type="ECO:0000256" key="3">
    <source>
        <dbReference type="ARBA" id="ARBA00022475"/>
    </source>
</evidence>
<dbReference type="InterPro" id="IPR020846">
    <property type="entry name" value="MFS_dom"/>
</dbReference>
<feature type="transmembrane region" description="Helical" evidence="7">
    <location>
        <begin position="346"/>
        <end position="366"/>
    </location>
</feature>
<evidence type="ECO:0000256" key="2">
    <source>
        <dbReference type="ARBA" id="ARBA00022448"/>
    </source>
</evidence>